<keyword evidence="3" id="KW-0540">Nuclease</keyword>
<evidence type="ECO:0000259" key="6">
    <source>
        <dbReference type="Pfam" id="PF01368"/>
    </source>
</evidence>
<dbReference type="PANTHER" id="PTHR30255:SF2">
    <property type="entry name" value="SINGLE-STRANDED-DNA-SPECIFIC EXONUCLEASE RECJ"/>
    <property type="match status" value="1"/>
</dbReference>
<dbReference type="InterPro" id="IPR003156">
    <property type="entry name" value="DHHA1_dom"/>
</dbReference>
<evidence type="ECO:0000259" key="9">
    <source>
        <dbReference type="Pfam" id="PF17768"/>
    </source>
</evidence>
<dbReference type="PANTHER" id="PTHR30255">
    <property type="entry name" value="SINGLE-STRANDED-DNA-SPECIFIC EXONUCLEASE RECJ"/>
    <property type="match status" value="1"/>
</dbReference>
<dbReference type="SUPFAM" id="SSF64182">
    <property type="entry name" value="DHH phosphoesterases"/>
    <property type="match status" value="1"/>
</dbReference>
<dbReference type="NCBIfam" id="TIGR00644">
    <property type="entry name" value="recJ"/>
    <property type="match status" value="1"/>
</dbReference>
<accession>A0ABW4CE96</accession>
<sequence length="754" mass="80940">MATFDWQLQARPADAVNQLAADLAVPPFLARLLLERGITTKEALDNFCNPDVGRLNDPLLLHDMDKAVARITQAIERGEKITIYGDYDVDGLTASSIMLETLQSIGAEPEVFIPDRFTDGYGPNQDVYDYLQKTGTQLVITVDNGVGGAAVIDKAMASGMDVVVTDHHELPAVLPKAVAVVHPRHPDGHYPFSDLSGAGVAFKVATALLGEPPLESIDLAALGTIADLVGMTDENRVIVQLGLRMIRSQPRIGLAALLQASGIDAKTVDETSVSFGIAPRLNALGRLGEAKPGVTLLTTFDEDEAAALAHTVNELNTQRQALVKQIADEALAMATTPANQQAKTLVLAKTGWHEGVLGIVASHVVEETGKPTLVLNIQEDGKTAKGSGRSIEAYHLFNALNAAKDQMTHFGGHHMAVGLTVPVANLPALHDAMEQAAATTLTDVPRPTLTLAAQVDARDLTLANYQLIRQLAPFGPGNEEPVFSFLPHQLGDIRQLGKTGAHLKFQADGLNVIAFGRGQDASALSHADQAKLAVCLGQNTWQGNTTLQLQLKDWQLSAPSVIDMRLPKPSGEQFRRAYTYVFFDAKHKQTLTTQYFFGGPVVMAQDVTAPLANAVLVDLPASDQQLATLAANLTAPVRVIFTAPAAELVALPTRQECGRVLKFLQGQPGFDKHHLPALAREVHLTVQQVIFAVQVFFELGFVTIEGALITVVAAPARRALNTATVYQAREAFLALAQHLQTDDRASLAKRLLLE</sequence>
<evidence type="ECO:0000259" key="7">
    <source>
        <dbReference type="Pfam" id="PF02272"/>
    </source>
</evidence>
<keyword evidence="11" id="KW-1185">Reference proteome</keyword>
<dbReference type="InterPro" id="IPR004610">
    <property type="entry name" value="RecJ"/>
</dbReference>
<feature type="domain" description="DDH" evidence="6">
    <location>
        <begin position="80"/>
        <end position="224"/>
    </location>
</feature>
<evidence type="ECO:0000256" key="5">
    <source>
        <dbReference type="ARBA" id="ARBA00022839"/>
    </source>
</evidence>
<comment type="caution">
    <text evidence="10">The sequence shown here is derived from an EMBL/GenBank/DDBJ whole genome shotgun (WGS) entry which is preliminary data.</text>
</comment>
<name>A0ABW4CE96_9LACO</name>
<dbReference type="Gene3D" id="3.90.1640.30">
    <property type="match status" value="1"/>
</dbReference>
<dbReference type="Pfam" id="PF02272">
    <property type="entry name" value="DHHA1"/>
    <property type="match status" value="1"/>
</dbReference>
<evidence type="ECO:0000259" key="8">
    <source>
        <dbReference type="Pfam" id="PF10141"/>
    </source>
</evidence>
<dbReference type="InterPro" id="IPR051673">
    <property type="entry name" value="SSDNA_exonuclease_RecJ"/>
</dbReference>
<dbReference type="EMBL" id="JBHTOC010000001">
    <property type="protein sequence ID" value="MFD1428627.1"/>
    <property type="molecule type" value="Genomic_DNA"/>
</dbReference>
<dbReference type="GO" id="GO:0004527">
    <property type="term" value="F:exonuclease activity"/>
    <property type="evidence" value="ECO:0007669"/>
    <property type="project" value="UniProtKB-KW"/>
</dbReference>
<evidence type="ECO:0000313" key="11">
    <source>
        <dbReference type="Proteomes" id="UP001597196"/>
    </source>
</evidence>
<dbReference type="Pfam" id="PF17768">
    <property type="entry name" value="RecJ_OB"/>
    <property type="match status" value="1"/>
</dbReference>
<dbReference type="InterPro" id="IPR018779">
    <property type="entry name" value="RecJ_C"/>
</dbReference>
<organism evidence="10 11">
    <name type="scientific">Lacticaseibacillus mingshuiensis</name>
    <dbReference type="NCBI Taxonomy" id="2799574"/>
    <lineage>
        <taxon>Bacteria</taxon>
        <taxon>Bacillati</taxon>
        <taxon>Bacillota</taxon>
        <taxon>Bacilli</taxon>
        <taxon>Lactobacillales</taxon>
        <taxon>Lactobacillaceae</taxon>
        <taxon>Lacticaseibacillus</taxon>
    </lineage>
</organism>
<evidence type="ECO:0000256" key="1">
    <source>
        <dbReference type="ARBA" id="ARBA00005915"/>
    </source>
</evidence>
<feature type="domain" description="RecJ OB" evidence="9">
    <location>
        <begin position="453"/>
        <end position="553"/>
    </location>
</feature>
<dbReference type="InterPro" id="IPR038763">
    <property type="entry name" value="DHH_sf"/>
</dbReference>
<protein>
    <recommendedName>
        <fullName evidence="2">Single-stranded-DNA-specific exonuclease RecJ</fullName>
    </recommendedName>
</protein>
<dbReference type="Gene3D" id="3.10.310.30">
    <property type="match status" value="1"/>
</dbReference>
<proteinExistence type="inferred from homology"/>
<dbReference type="RefSeq" id="WP_203625496.1">
    <property type="nucleotide sequence ID" value="NZ_BOLQ01000001.1"/>
</dbReference>
<keyword evidence="5 10" id="KW-0269">Exonuclease</keyword>
<comment type="similarity">
    <text evidence="1">Belongs to the RecJ family.</text>
</comment>
<evidence type="ECO:0000256" key="3">
    <source>
        <dbReference type="ARBA" id="ARBA00022722"/>
    </source>
</evidence>
<evidence type="ECO:0000256" key="4">
    <source>
        <dbReference type="ARBA" id="ARBA00022801"/>
    </source>
</evidence>
<evidence type="ECO:0000313" key="10">
    <source>
        <dbReference type="EMBL" id="MFD1428627.1"/>
    </source>
</evidence>
<dbReference type="Pfam" id="PF01368">
    <property type="entry name" value="DHH"/>
    <property type="match status" value="1"/>
</dbReference>
<feature type="domain" description="DHHA1" evidence="7">
    <location>
        <begin position="344"/>
        <end position="437"/>
    </location>
</feature>
<evidence type="ECO:0000256" key="2">
    <source>
        <dbReference type="ARBA" id="ARBA00019841"/>
    </source>
</evidence>
<dbReference type="Pfam" id="PF10141">
    <property type="entry name" value="ssDNA-exonuc_C"/>
    <property type="match status" value="1"/>
</dbReference>
<gene>
    <name evidence="10" type="primary">recJ</name>
    <name evidence="10" type="ORF">ACFQ4P_00005</name>
</gene>
<keyword evidence="4" id="KW-0378">Hydrolase</keyword>
<reference evidence="11" key="1">
    <citation type="journal article" date="2019" name="Int. J. Syst. Evol. Microbiol.">
        <title>The Global Catalogue of Microorganisms (GCM) 10K type strain sequencing project: providing services to taxonomists for standard genome sequencing and annotation.</title>
        <authorList>
            <consortium name="The Broad Institute Genomics Platform"/>
            <consortium name="The Broad Institute Genome Sequencing Center for Infectious Disease"/>
            <person name="Wu L."/>
            <person name="Ma J."/>
        </authorList>
    </citation>
    <scope>NUCLEOTIDE SEQUENCE [LARGE SCALE GENOMIC DNA]</scope>
    <source>
        <strain evidence="11">CCM 8980</strain>
    </source>
</reference>
<feature type="domain" description="Single-stranded-DNA-specific exonuclease RecJ C-terminal" evidence="8">
    <location>
        <begin position="561"/>
        <end position="747"/>
    </location>
</feature>
<dbReference type="InterPro" id="IPR041122">
    <property type="entry name" value="RecJ_OB"/>
</dbReference>
<dbReference type="InterPro" id="IPR001667">
    <property type="entry name" value="DDH_dom"/>
</dbReference>
<dbReference type="Proteomes" id="UP001597196">
    <property type="component" value="Unassembled WGS sequence"/>
</dbReference>